<comment type="caution">
    <text evidence="2">The sequence shown here is derived from an EMBL/GenBank/DDBJ whole genome shotgun (WGS) entry which is preliminary data.</text>
</comment>
<accession>A0A6A6LHC5</accession>
<evidence type="ECO:0000313" key="2">
    <source>
        <dbReference type="EMBL" id="KAF2299915.1"/>
    </source>
</evidence>
<reference evidence="2 3" key="1">
    <citation type="journal article" date="2020" name="Mol. Plant">
        <title>The Chromosome-Based Rubber Tree Genome Provides New Insights into Spurge Genome Evolution and Rubber Biosynthesis.</title>
        <authorList>
            <person name="Liu J."/>
            <person name="Shi C."/>
            <person name="Shi C.C."/>
            <person name="Li W."/>
            <person name="Zhang Q.J."/>
            <person name="Zhang Y."/>
            <person name="Li K."/>
            <person name="Lu H.F."/>
            <person name="Shi C."/>
            <person name="Zhu S.T."/>
            <person name="Xiao Z.Y."/>
            <person name="Nan H."/>
            <person name="Yue Y."/>
            <person name="Zhu X.G."/>
            <person name="Wu Y."/>
            <person name="Hong X.N."/>
            <person name="Fan G.Y."/>
            <person name="Tong Y."/>
            <person name="Zhang D."/>
            <person name="Mao C.L."/>
            <person name="Liu Y.L."/>
            <person name="Hao S.J."/>
            <person name="Liu W.Q."/>
            <person name="Lv M.Q."/>
            <person name="Zhang H.B."/>
            <person name="Liu Y."/>
            <person name="Hu-Tang G.R."/>
            <person name="Wang J.P."/>
            <person name="Wang J.H."/>
            <person name="Sun Y.H."/>
            <person name="Ni S.B."/>
            <person name="Chen W.B."/>
            <person name="Zhang X.C."/>
            <person name="Jiao Y.N."/>
            <person name="Eichler E.E."/>
            <person name="Li G.H."/>
            <person name="Liu X."/>
            <person name="Gao L.Z."/>
        </authorList>
    </citation>
    <scope>NUCLEOTIDE SEQUENCE [LARGE SCALE GENOMIC DNA]</scope>
    <source>
        <strain evidence="3">cv. GT1</strain>
        <tissue evidence="2">Leaf</tissue>
    </source>
</reference>
<dbReference type="Proteomes" id="UP000467840">
    <property type="component" value="Chromosome 4"/>
</dbReference>
<evidence type="ECO:0000256" key="1">
    <source>
        <dbReference type="SAM" id="MobiDB-lite"/>
    </source>
</evidence>
<dbReference type="EMBL" id="JAAGAX010000010">
    <property type="protein sequence ID" value="KAF2299915.1"/>
    <property type="molecule type" value="Genomic_DNA"/>
</dbReference>
<evidence type="ECO:0008006" key="4">
    <source>
        <dbReference type="Google" id="ProtNLM"/>
    </source>
</evidence>
<proteinExistence type="predicted"/>
<organism evidence="2 3">
    <name type="scientific">Hevea brasiliensis</name>
    <name type="common">Para rubber tree</name>
    <name type="synonym">Siphonia brasiliensis</name>
    <dbReference type="NCBI Taxonomy" id="3981"/>
    <lineage>
        <taxon>Eukaryota</taxon>
        <taxon>Viridiplantae</taxon>
        <taxon>Streptophyta</taxon>
        <taxon>Embryophyta</taxon>
        <taxon>Tracheophyta</taxon>
        <taxon>Spermatophyta</taxon>
        <taxon>Magnoliopsida</taxon>
        <taxon>eudicotyledons</taxon>
        <taxon>Gunneridae</taxon>
        <taxon>Pentapetalae</taxon>
        <taxon>rosids</taxon>
        <taxon>fabids</taxon>
        <taxon>Malpighiales</taxon>
        <taxon>Euphorbiaceae</taxon>
        <taxon>Crotonoideae</taxon>
        <taxon>Micrandreae</taxon>
        <taxon>Hevea</taxon>
    </lineage>
</organism>
<gene>
    <name evidence="2" type="ORF">GH714_005949</name>
</gene>
<keyword evidence="3" id="KW-1185">Reference proteome</keyword>
<feature type="compositionally biased region" description="Basic and acidic residues" evidence="1">
    <location>
        <begin position="184"/>
        <end position="195"/>
    </location>
</feature>
<dbReference type="AlphaFoldDB" id="A0A6A6LHC5"/>
<evidence type="ECO:0000313" key="3">
    <source>
        <dbReference type="Proteomes" id="UP000467840"/>
    </source>
</evidence>
<feature type="region of interest" description="Disordered" evidence="1">
    <location>
        <begin position="180"/>
        <end position="206"/>
    </location>
</feature>
<protein>
    <recommendedName>
        <fullName evidence="4">Transposase MuDR plant domain-containing protein</fullName>
    </recommendedName>
</protein>
<name>A0A6A6LHC5_HEVBR</name>
<sequence length="268" mass="31200">MGVQDEISFSLCIHHNGTLREQGYYDGKTWTIHGLTWDTMSMVRIDRMCQGLKIKGMLRQAEIEGIIDLYVQHLIVDDLRKEFRLQEVTKKSKLILKEIDEIGVVVKESGDNSYKDTITNNDRLHTSANGNDIVEDIIRHDNEIQMPNARGDGIGQRVIGLRLNLNMILIQRKYKRQRVTSQGLDRDIQDDRNDDQSDYTPSDELLTDIGEDDDCYRFPDFNAKNDMKDPTFEIGMLFKNKDEFKEACRAYGINHIFQIHFPRNEVRD</sequence>